<evidence type="ECO:0000313" key="1">
    <source>
        <dbReference type="EMBL" id="EKC75265.1"/>
    </source>
</evidence>
<proteinExistence type="predicted"/>
<protein>
    <submittedName>
        <fullName evidence="1">Uncharacterized protein</fullName>
    </submittedName>
</protein>
<reference evidence="1" key="1">
    <citation type="journal article" date="2013" name="Environ. Microbiol.">
        <title>Microbiota from the distal guts of lean and obese adolescents exhibit partial functional redundancy besides clear differences in community structure.</title>
        <authorList>
            <person name="Ferrer M."/>
            <person name="Ruiz A."/>
            <person name="Lanza F."/>
            <person name="Haange S.B."/>
            <person name="Oberbach A."/>
            <person name="Till H."/>
            <person name="Bargiela R."/>
            <person name="Campoy C."/>
            <person name="Segura M.T."/>
            <person name="Richter M."/>
            <person name="von Bergen M."/>
            <person name="Seifert J."/>
            <person name="Suarez A."/>
        </authorList>
    </citation>
    <scope>NUCLEOTIDE SEQUENCE</scope>
</reference>
<dbReference type="AlphaFoldDB" id="K1UAJ4"/>
<comment type="caution">
    <text evidence="1">The sequence shown here is derived from an EMBL/GenBank/DDBJ whole genome shotgun (WGS) entry which is preliminary data.</text>
</comment>
<sequence>FCKDGIEFGYAVLKNTSPHNYALFMAARDLCDKTEAVTMADLAEPEVIDPEALRLIVNATLIARYGLAAFQIRARGAEYER</sequence>
<gene>
    <name evidence="1" type="ORF">OBE_01443</name>
</gene>
<accession>K1UAJ4</accession>
<organism evidence="1">
    <name type="scientific">human gut metagenome</name>
    <dbReference type="NCBI Taxonomy" id="408170"/>
    <lineage>
        <taxon>unclassified sequences</taxon>
        <taxon>metagenomes</taxon>
        <taxon>organismal metagenomes</taxon>
    </lineage>
</organism>
<dbReference type="EMBL" id="AJWZ01000959">
    <property type="protein sequence ID" value="EKC75265.1"/>
    <property type="molecule type" value="Genomic_DNA"/>
</dbReference>
<feature type="non-terminal residue" evidence="1">
    <location>
        <position position="1"/>
    </location>
</feature>
<name>K1UAJ4_9ZZZZ</name>